<dbReference type="Pfam" id="PF02801">
    <property type="entry name" value="Ketoacyl-synt_C"/>
    <property type="match status" value="1"/>
</dbReference>
<dbReference type="SMART" id="SM00825">
    <property type="entry name" value="PKS_KS"/>
    <property type="match status" value="1"/>
</dbReference>
<sequence>MNNQFMDSKGRPRIVITGMGVMSPLGHTTEESWASLLNGRSGIGPITNFDATDFPCRIAGEVKDFVAKKYMDFKEARRMSRASQLAVAAARMALDDARLPEPVPNAERVGTLIGVGVGGFEVADKNLQILRSKGFSRVSPFSMTGFLPNMPSHHVSLLAKALGPLSTVTAACATGTQAIGEAMEMIRQGRADMMITGGSEGLIHEAAIAGFGAMRALSTHFNDAPEKASRPFDKNRDGFVLSEGSGVLVIERLDHALTRNARIYAELKGYASSADAYHVAQPDPKAAGAVRAMRWTVEDACLQPDAVDYINAHGTSTPVNDAAETFAIKSLFGERAYELPISSSKSVLGHAMGGAGAIEAIFCALALNRGIIPPTWNYETADPDCDLDYVPNAPREASIQVALSNSFGLGGQNACLVLGRYDRPV</sequence>
<keyword evidence="5" id="KW-0443">Lipid metabolism</keyword>
<dbReference type="PROSITE" id="PS52004">
    <property type="entry name" value="KS3_2"/>
    <property type="match status" value="1"/>
</dbReference>
<dbReference type="InterPro" id="IPR014031">
    <property type="entry name" value="Ketoacyl_synth_C"/>
</dbReference>
<dbReference type="GO" id="GO:0006633">
    <property type="term" value="P:fatty acid biosynthetic process"/>
    <property type="evidence" value="ECO:0007669"/>
    <property type="project" value="UniProtKB-KW"/>
</dbReference>
<organism evidence="9">
    <name type="scientific">hydrothermal vent metagenome</name>
    <dbReference type="NCBI Taxonomy" id="652676"/>
    <lineage>
        <taxon>unclassified sequences</taxon>
        <taxon>metagenomes</taxon>
        <taxon>ecological metagenomes</taxon>
    </lineage>
</organism>
<dbReference type="InterPro" id="IPR020841">
    <property type="entry name" value="PKS_Beta-ketoAc_synthase_dom"/>
</dbReference>
<dbReference type="EMBL" id="UOEU01001058">
    <property type="protein sequence ID" value="VAW43296.1"/>
    <property type="molecule type" value="Genomic_DNA"/>
</dbReference>
<dbReference type="EC" id="2.3.1.179" evidence="9"/>
<dbReference type="InterPro" id="IPR014030">
    <property type="entry name" value="Ketoacyl_synth_N"/>
</dbReference>
<evidence type="ECO:0000256" key="2">
    <source>
        <dbReference type="ARBA" id="ARBA00022516"/>
    </source>
</evidence>
<dbReference type="FunFam" id="3.40.47.10:FF:000018">
    <property type="entry name" value="3-oxoacyl-[acyl-carrier-protein] synthase 2"/>
    <property type="match status" value="1"/>
</dbReference>
<name>A0A3B0WFS0_9ZZZZ</name>
<accession>A0A3B0WFS0</accession>
<evidence type="ECO:0000256" key="6">
    <source>
        <dbReference type="ARBA" id="ARBA00023160"/>
    </source>
</evidence>
<dbReference type="InterPro" id="IPR000794">
    <property type="entry name" value="Beta-ketoacyl_synthase"/>
</dbReference>
<dbReference type="PIRSF" id="PIRSF000447">
    <property type="entry name" value="KAS_II"/>
    <property type="match status" value="1"/>
</dbReference>
<dbReference type="AlphaFoldDB" id="A0A3B0WFS0"/>
<dbReference type="SUPFAM" id="SSF53901">
    <property type="entry name" value="Thiolase-like"/>
    <property type="match status" value="2"/>
</dbReference>
<dbReference type="InterPro" id="IPR017568">
    <property type="entry name" value="3-oxoacyl-ACP_synth-2"/>
</dbReference>
<dbReference type="GO" id="GO:0004315">
    <property type="term" value="F:3-oxoacyl-[acyl-carrier-protein] synthase activity"/>
    <property type="evidence" value="ECO:0007669"/>
    <property type="project" value="UniProtKB-EC"/>
</dbReference>
<dbReference type="Pfam" id="PF00109">
    <property type="entry name" value="ketoacyl-synt"/>
    <property type="match status" value="1"/>
</dbReference>
<dbReference type="Gene3D" id="3.40.47.10">
    <property type="match status" value="1"/>
</dbReference>
<dbReference type="CDD" id="cd00834">
    <property type="entry name" value="KAS_I_II"/>
    <property type="match status" value="1"/>
</dbReference>
<dbReference type="InterPro" id="IPR016039">
    <property type="entry name" value="Thiolase-like"/>
</dbReference>
<dbReference type="FunFam" id="3.40.47.10:FF:000029">
    <property type="entry name" value="3-oxoacyl-[acyl-carrier-protein] synthase 1"/>
    <property type="match status" value="1"/>
</dbReference>
<keyword evidence="2" id="KW-0444">Lipid biosynthesis</keyword>
<gene>
    <name evidence="9" type="ORF">MNBD_CHLOROFLEXI01-1605</name>
</gene>
<keyword evidence="7 9" id="KW-0012">Acyltransferase</keyword>
<dbReference type="GO" id="GO:0005829">
    <property type="term" value="C:cytosol"/>
    <property type="evidence" value="ECO:0007669"/>
    <property type="project" value="TreeGrafter"/>
</dbReference>
<dbReference type="NCBIfam" id="TIGR03150">
    <property type="entry name" value="fabF"/>
    <property type="match status" value="1"/>
</dbReference>
<dbReference type="PROSITE" id="PS00606">
    <property type="entry name" value="KS3_1"/>
    <property type="match status" value="1"/>
</dbReference>
<dbReference type="PANTHER" id="PTHR11712">
    <property type="entry name" value="POLYKETIDE SYNTHASE-RELATED"/>
    <property type="match status" value="1"/>
</dbReference>
<keyword evidence="3 9" id="KW-0808">Transferase</keyword>
<evidence type="ECO:0000259" key="8">
    <source>
        <dbReference type="PROSITE" id="PS52004"/>
    </source>
</evidence>
<protein>
    <submittedName>
        <fullName evidence="9">3-oxoacyl-[acyl-carrier-protein] synthase, KASII</fullName>
        <ecNumber evidence="9">2.3.1.179</ecNumber>
    </submittedName>
</protein>
<feature type="domain" description="Ketosynthase family 3 (KS3)" evidence="8">
    <location>
        <begin position="11"/>
        <end position="420"/>
    </location>
</feature>
<evidence type="ECO:0000256" key="3">
    <source>
        <dbReference type="ARBA" id="ARBA00022679"/>
    </source>
</evidence>
<comment type="similarity">
    <text evidence="1">Belongs to the thiolase-like superfamily. Beta-ketoacyl-ACP synthases family.</text>
</comment>
<evidence type="ECO:0000256" key="4">
    <source>
        <dbReference type="ARBA" id="ARBA00022832"/>
    </source>
</evidence>
<dbReference type="InterPro" id="IPR018201">
    <property type="entry name" value="Ketoacyl_synth_AS"/>
</dbReference>
<keyword evidence="4" id="KW-0276">Fatty acid metabolism</keyword>
<dbReference type="NCBIfam" id="NF005589">
    <property type="entry name" value="PRK07314.1"/>
    <property type="match status" value="1"/>
</dbReference>
<evidence type="ECO:0000256" key="5">
    <source>
        <dbReference type="ARBA" id="ARBA00023098"/>
    </source>
</evidence>
<evidence type="ECO:0000256" key="7">
    <source>
        <dbReference type="ARBA" id="ARBA00023315"/>
    </source>
</evidence>
<evidence type="ECO:0000313" key="9">
    <source>
        <dbReference type="EMBL" id="VAW43296.1"/>
    </source>
</evidence>
<evidence type="ECO:0000256" key="1">
    <source>
        <dbReference type="ARBA" id="ARBA00008467"/>
    </source>
</evidence>
<keyword evidence="6" id="KW-0275">Fatty acid biosynthesis</keyword>
<reference evidence="9" key="1">
    <citation type="submission" date="2018-06" db="EMBL/GenBank/DDBJ databases">
        <authorList>
            <person name="Zhirakovskaya E."/>
        </authorList>
    </citation>
    <scope>NUCLEOTIDE SEQUENCE</scope>
</reference>
<proteinExistence type="inferred from homology"/>
<dbReference type="PANTHER" id="PTHR11712:SF336">
    <property type="entry name" value="3-OXOACYL-[ACYL-CARRIER-PROTEIN] SYNTHASE, MITOCHONDRIAL"/>
    <property type="match status" value="1"/>
</dbReference>